<dbReference type="STRING" id="75913.A0A0K0F064"/>
<accession>A0A0K0F064</accession>
<reference evidence="1" key="1">
    <citation type="submission" date="2014-07" db="EMBL/GenBank/DDBJ databases">
        <authorList>
            <person name="Martin A.A"/>
            <person name="De Silva N."/>
        </authorList>
    </citation>
    <scope>NUCLEOTIDE SEQUENCE</scope>
</reference>
<protein>
    <submittedName>
        <fullName evidence="2">Late protein I226R</fullName>
    </submittedName>
</protein>
<organism evidence="1 2">
    <name type="scientific">Strongyloides venezuelensis</name>
    <name type="common">Threadworm</name>
    <dbReference type="NCBI Taxonomy" id="75913"/>
    <lineage>
        <taxon>Eukaryota</taxon>
        <taxon>Metazoa</taxon>
        <taxon>Ecdysozoa</taxon>
        <taxon>Nematoda</taxon>
        <taxon>Chromadorea</taxon>
        <taxon>Rhabditida</taxon>
        <taxon>Tylenchina</taxon>
        <taxon>Panagrolaimomorpha</taxon>
        <taxon>Strongyloidoidea</taxon>
        <taxon>Strongyloididae</taxon>
        <taxon>Strongyloides</taxon>
    </lineage>
</organism>
<reference evidence="2" key="2">
    <citation type="submission" date="2015-08" db="UniProtKB">
        <authorList>
            <consortium name="WormBaseParasite"/>
        </authorList>
    </citation>
    <scope>IDENTIFICATION</scope>
</reference>
<dbReference type="WBParaSite" id="SVE_0217600.1">
    <property type="protein sequence ID" value="SVE_0217600.1"/>
    <property type="gene ID" value="SVE_0217600"/>
</dbReference>
<dbReference type="Proteomes" id="UP000035680">
    <property type="component" value="Unassembled WGS sequence"/>
</dbReference>
<sequence length="150" mass="17840">MAFPVMKERTSSNPFIFLKNLKISLFKHHTDEARLKYIFSNLVFTFFIENNIDDFEGLSSSELLTKVTHYYTDIIEEEFDIYDRFCLLIDVLRIDYDLRKPYCSIISEAIDRISFFNASNCDALIIKQAATRFARRYLLRGPVFRIFKNF</sequence>
<proteinExistence type="predicted"/>
<evidence type="ECO:0000313" key="2">
    <source>
        <dbReference type="WBParaSite" id="SVE_0217600.1"/>
    </source>
</evidence>
<evidence type="ECO:0000313" key="1">
    <source>
        <dbReference type="Proteomes" id="UP000035680"/>
    </source>
</evidence>
<keyword evidence="1" id="KW-1185">Reference proteome</keyword>
<dbReference type="AlphaFoldDB" id="A0A0K0F064"/>
<name>A0A0K0F064_STRVS</name>